<gene>
    <name evidence="2" type="ORF">F0L74_21950</name>
</gene>
<evidence type="ECO:0000313" key="3">
    <source>
        <dbReference type="Proteomes" id="UP000324611"/>
    </source>
</evidence>
<reference evidence="2 3" key="1">
    <citation type="submission" date="2019-09" db="EMBL/GenBank/DDBJ databases">
        <title>Chitinophaga ginsengihumi sp. nov., isolated from soil of ginseng rhizosphere.</title>
        <authorList>
            <person name="Lee J."/>
        </authorList>
    </citation>
    <scope>NUCLEOTIDE SEQUENCE [LARGE SCALE GENOMIC DNA]</scope>
    <source>
        <strain evidence="2 3">BN140078</strain>
    </source>
</reference>
<organism evidence="2 3">
    <name type="scientific">Chitinophaga agrisoli</name>
    <dbReference type="NCBI Taxonomy" id="2607653"/>
    <lineage>
        <taxon>Bacteria</taxon>
        <taxon>Pseudomonadati</taxon>
        <taxon>Bacteroidota</taxon>
        <taxon>Chitinophagia</taxon>
        <taxon>Chitinophagales</taxon>
        <taxon>Chitinophagaceae</taxon>
        <taxon>Chitinophaga</taxon>
    </lineage>
</organism>
<feature type="chain" id="PRO_5022680609" description="YD repeat-containing protein" evidence="1">
    <location>
        <begin position="21"/>
        <end position="1128"/>
    </location>
</feature>
<keyword evidence="3" id="KW-1185">Reference proteome</keyword>
<protein>
    <recommendedName>
        <fullName evidence="4">YD repeat-containing protein</fullName>
    </recommendedName>
</protein>
<dbReference type="AlphaFoldDB" id="A0A5B2VJW7"/>
<keyword evidence="1" id="KW-0732">Signal</keyword>
<proteinExistence type="predicted"/>
<dbReference type="EMBL" id="VUOC01000004">
    <property type="protein sequence ID" value="KAA2238880.1"/>
    <property type="molecule type" value="Genomic_DNA"/>
</dbReference>
<reference evidence="2 3" key="2">
    <citation type="submission" date="2019-09" db="EMBL/GenBank/DDBJ databases">
        <authorList>
            <person name="Jin C."/>
        </authorList>
    </citation>
    <scope>NUCLEOTIDE SEQUENCE [LARGE SCALE GENOMIC DNA]</scope>
    <source>
        <strain evidence="2 3">BN140078</strain>
    </source>
</reference>
<name>A0A5B2VJW7_9BACT</name>
<evidence type="ECO:0000313" key="2">
    <source>
        <dbReference type="EMBL" id="KAA2238880.1"/>
    </source>
</evidence>
<comment type="caution">
    <text evidence="2">The sequence shown here is derived from an EMBL/GenBank/DDBJ whole genome shotgun (WGS) entry which is preliminary data.</text>
</comment>
<dbReference type="RefSeq" id="WP_149840059.1">
    <property type="nucleotide sequence ID" value="NZ_VUOC01000004.1"/>
</dbReference>
<sequence length="1128" mass="126036">MHKYHFLLGVLLLTFNLSHGQVNLPTGKAEFNFPIYSYSDGNRLSTSINLNYTGGGGVKVDELASSVGLGWELQYGGVISRSTVGDPDDQVATSFGIYDAAAPGYLTHTDLTAVPKKIGWLPLTSAALHYFKHDAQTIADREQDVFNFRFEGEQGRFVIGSDGTIRSLKETNLKFEKVEEDMSAARIITRISKFIITTPSGIQFVFADKNLSKIISYESAPPQQFFTDPVIANKSYYLSRTNYNVNNYAIVTDWYLSEIVNPLTGKKITFSYEAYDLAYMASQSAVNATEDIGDGDYKETTQWFQSRFSGTVKRITAINLPNNTTVVFKYFDTERVDLPGDKALKQITIKNGTTENEGFLFTYQYFSKAALRAFNYSFPADEVGNARLCLLSLQKTGRSNAVDQPYVFSYNIGASGGLLGWVPPRNAASQDYWGYYNPAVTYPYDNNLDIYKNLQNLYASRFRVVNILTAVNGSLKSVKYPTGGTLEYEYEGNTALSNNANVAMGGIRVKKVTQFDKIDPAKNIVNEYRYVDEVGKSSGWGYEAPVNQGESRTYMVVPGSGSYYAAYPSMTLARAVTEDFMTSYLRNNRIVLKPKDAIAFNVATEVFVAAVLFIVKQFFFSGTTTKEIVTSNFYSHHPKNQNPLPFLYSRVEVYKGTAADNIGKTVYEYTSDKDFAIPVPDFKPPYSARQRYFPWAYGLLKRTVVYNQAGQPVSEAYNKYSYHVAEYKTSDCQSLKYTASRILLCPADYYLANIDKIWFDSEYYYPLIGRMELDFTIQKSYSNANDYMMDRTDYTYDPVYHDIKKKTTTNSLGETIEERTYYPYDYNITGVLTQLKDKNMIGQALAIETWLLKDGVEPRLLDAEVSDLQAIPNGDLRPVKGYKLTSATPVSESVIGSFDPTKLNRNTGLFRLQETYTYDNAGRIIQTANKGRLESNIYDDNGQLVIAKVLNAGSSVVAYSSFEDNAKGNWTITPVAGATPIIADATAPTGQKAINLSQVTSIVKTGLTAAVELTISFWSKGGTVTVTGGTKKSEQTGPTVGGWTLKRINISGATSVSVNGTGYIDELRLAPKDASMTTQTFNDWLTVSTQTGNDNITTYYEYDNLGKLKYVRDRQRNIIAAHEYKYQQ</sequence>
<accession>A0A5B2VJW7</accession>
<evidence type="ECO:0000256" key="1">
    <source>
        <dbReference type="SAM" id="SignalP"/>
    </source>
</evidence>
<dbReference type="Proteomes" id="UP000324611">
    <property type="component" value="Unassembled WGS sequence"/>
</dbReference>
<feature type="signal peptide" evidence="1">
    <location>
        <begin position="1"/>
        <end position="20"/>
    </location>
</feature>
<evidence type="ECO:0008006" key="4">
    <source>
        <dbReference type="Google" id="ProtNLM"/>
    </source>
</evidence>